<dbReference type="InterPro" id="IPR009057">
    <property type="entry name" value="Homeodomain-like_sf"/>
</dbReference>
<dbReference type="EMBL" id="REFJ01000002">
    <property type="protein sequence ID" value="RMA81037.1"/>
    <property type="molecule type" value="Genomic_DNA"/>
</dbReference>
<gene>
    <name evidence="5" type="ORF">DFR27_0827</name>
</gene>
<evidence type="ECO:0000256" key="2">
    <source>
        <dbReference type="ARBA" id="ARBA00023125"/>
    </source>
</evidence>
<dbReference type="PANTHER" id="PTHR43280">
    <property type="entry name" value="ARAC-FAMILY TRANSCRIPTIONAL REGULATOR"/>
    <property type="match status" value="1"/>
</dbReference>
<dbReference type="GO" id="GO:0003700">
    <property type="term" value="F:DNA-binding transcription factor activity"/>
    <property type="evidence" value="ECO:0007669"/>
    <property type="project" value="InterPro"/>
</dbReference>
<dbReference type="AlphaFoldDB" id="A0A3M0A924"/>
<dbReference type="InterPro" id="IPR020449">
    <property type="entry name" value="Tscrpt_reg_AraC-type_HTH"/>
</dbReference>
<protein>
    <submittedName>
        <fullName evidence="5">AraC family transcriptional regulator with amidase-like domain</fullName>
    </submittedName>
</protein>
<feature type="domain" description="HTH araC/xylS-type" evidence="4">
    <location>
        <begin position="217"/>
        <end position="315"/>
    </location>
</feature>
<dbReference type="Gene3D" id="1.10.10.60">
    <property type="entry name" value="Homeodomain-like"/>
    <property type="match status" value="2"/>
</dbReference>
<dbReference type="PRINTS" id="PR00032">
    <property type="entry name" value="HTHARAC"/>
</dbReference>
<dbReference type="PROSITE" id="PS01124">
    <property type="entry name" value="HTH_ARAC_FAMILY_2"/>
    <property type="match status" value="1"/>
</dbReference>
<sequence>MSDIILLASHNALSSSISLPSEMLTAANDFAKAHGNPQLSVVTATASGKAVTTQAGFSVSGPALETLARPQLVYIPSTWRSPLPMLKELAPLRDRITQWYLEGTRFCSVSTGSYLLAEFGLLDHQPATTHWHYFDHFASRYPHVELKRDYFVTVAKQSYCAGSVNSLADLTVHLISELYNHETAHWVQRNFSHEIRRPFKEIAYIQGDSAHKDEEIALAQHWIRENLQHPEILNAIVQRLDMNPRTFSRRFRNAVQMTPNQFVQKCRIEQAKQLLRHSNLAIGDVSFNVGYQDVSFFAQLFRRQLGLSPSEYRRTVRAKLFIAR</sequence>
<evidence type="ECO:0000313" key="5">
    <source>
        <dbReference type="EMBL" id="RMA81037.1"/>
    </source>
</evidence>
<dbReference type="Proteomes" id="UP000267187">
    <property type="component" value="Unassembled WGS sequence"/>
</dbReference>
<proteinExistence type="predicted"/>
<accession>A0A3M0A924</accession>
<organism evidence="5 6">
    <name type="scientific">Umboniibacter marinipuniceus</name>
    <dbReference type="NCBI Taxonomy" id="569599"/>
    <lineage>
        <taxon>Bacteria</taxon>
        <taxon>Pseudomonadati</taxon>
        <taxon>Pseudomonadota</taxon>
        <taxon>Gammaproteobacteria</taxon>
        <taxon>Cellvibrionales</taxon>
        <taxon>Cellvibrionaceae</taxon>
        <taxon>Umboniibacter</taxon>
    </lineage>
</organism>
<dbReference type="SUPFAM" id="SSF52317">
    <property type="entry name" value="Class I glutamine amidotransferase-like"/>
    <property type="match status" value="1"/>
</dbReference>
<dbReference type="GO" id="GO:0043565">
    <property type="term" value="F:sequence-specific DNA binding"/>
    <property type="evidence" value="ECO:0007669"/>
    <property type="project" value="InterPro"/>
</dbReference>
<keyword evidence="2" id="KW-0238">DNA-binding</keyword>
<dbReference type="SMART" id="SM00342">
    <property type="entry name" value="HTH_ARAC"/>
    <property type="match status" value="1"/>
</dbReference>
<reference evidence="5 6" key="1">
    <citation type="submission" date="2018-10" db="EMBL/GenBank/DDBJ databases">
        <title>Genomic Encyclopedia of Type Strains, Phase IV (KMG-IV): sequencing the most valuable type-strain genomes for metagenomic binning, comparative biology and taxonomic classification.</title>
        <authorList>
            <person name="Goeker M."/>
        </authorList>
    </citation>
    <scope>NUCLEOTIDE SEQUENCE [LARGE SCALE GENOMIC DNA]</scope>
    <source>
        <strain evidence="5 6">DSM 25080</strain>
    </source>
</reference>
<dbReference type="Pfam" id="PF12833">
    <property type="entry name" value="HTH_18"/>
    <property type="match status" value="1"/>
</dbReference>
<dbReference type="InterPro" id="IPR018060">
    <property type="entry name" value="HTH_AraC"/>
</dbReference>
<evidence type="ECO:0000256" key="3">
    <source>
        <dbReference type="ARBA" id="ARBA00023163"/>
    </source>
</evidence>
<evidence type="ECO:0000259" key="4">
    <source>
        <dbReference type="PROSITE" id="PS01124"/>
    </source>
</evidence>
<evidence type="ECO:0000313" key="6">
    <source>
        <dbReference type="Proteomes" id="UP000267187"/>
    </source>
</evidence>
<keyword evidence="3" id="KW-0804">Transcription</keyword>
<dbReference type="PANTHER" id="PTHR43280:SF2">
    <property type="entry name" value="HTH-TYPE TRANSCRIPTIONAL REGULATOR EXSA"/>
    <property type="match status" value="1"/>
</dbReference>
<dbReference type="PROSITE" id="PS00041">
    <property type="entry name" value="HTH_ARAC_FAMILY_1"/>
    <property type="match status" value="1"/>
</dbReference>
<name>A0A3M0A924_9GAMM</name>
<dbReference type="SUPFAM" id="SSF46689">
    <property type="entry name" value="Homeodomain-like"/>
    <property type="match status" value="2"/>
</dbReference>
<keyword evidence="6" id="KW-1185">Reference proteome</keyword>
<keyword evidence="1" id="KW-0805">Transcription regulation</keyword>
<dbReference type="InterPro" id="IPR029062">
    <property type="entry name" value="Class_I_gatase-like"/>
</dbReference>
<comment type="caution">
    <text evidence="5">The sequence shown here is derived from an EMBL/GenBank/DDBJ whole genome shotgun (WGS) entry which is preliminary data.</text>
</comment>
<dbReference type="RefSeq" id="WP_121876203.1">
    <property type="nucleotide sequence ID" value="NZ_REFJ01000002.1"/>
</dbReference>
<dbReference type="Gene3D" id="3.40.50.880">
    <property type="match status" value="1"/>
</dbReference>
<dbReference type="OrthoDB" id="9803764at2"/>
<evidence type="ECO:0000256" key="1">
    <source>
        <dbReference type="ARBA" id="ARBA00023015"/>
    </source>
</evidence>
<dbReference type="InterPro" id="IPR018062">
    <property type="entry name" value="HTH_AraC-typ_CS"/>
</dbReference>